<protein>
    <submittedName>
        <fullName evidence="1">Uncharacterized protein</fullName>
    </submittedName>
</protein>
<dbReference type="AlphaFoldDB" id="B8I339"/>
<gene>
    <name evidence="1" type="ordered locus">Ccel_1834</name>
    <name evidence="2" type="ordered locus">Ccel_2625</name>
    <name evidence="3" type="ordered locus">Ccel_2705</name>
    <name evidence="4" type="ordered locus">Ccel_2968</name>
</gene>
<dbReference type="RefSeq" id="WP_015925289.1">
    <property type="nucleotide sequence ID" value="NC_011898.1"/>
</dbReference>
<dbReference type="eggNOG" id="COG2963">
    <property type="taxonomic scope" value="Bacteria"/>
</dbReference>
<dbReference type="Proteomes" id="UP000001349">
    <property type="component" value="Chromosome"/>
</dbReference>
<evidence type="ECO:0000313" key="1">
    <source>
        <dbReference type="EMBL" id="ACL76182.1"/>
    </source>
</evidence>
<dbReference type="KEGG" id="cce:Ccel_1834"/>
<dbReference type="OrthoDB" id="9808061at2"/>
<evidence type="ECO:0000313" key="2">
    <source>
        <dbReference type="EMBL" id="ACL76952.1"/>
    </source>
</evidence>
<keyword evidence="5" id="KW-1185">Reference proteome</keyword>
<evidence type="ECO:0000313" key="4">
    <source>
        <dbReference type="EMBL" id="ACL77262.1"/>
    </source>
</evidence>
<evidence type="ECO:0000313" key="3">
    <source>
        <dbReference type="EMBL" id="ACL77016.1"/>
    </source>
</evidence>
<organism evidence="1 5">
    <name type="scientific">Ruminiclostridium cellulolyticum (strain ATCC 35319 / DSM 5812 / JCM 6584 / H10)</name>
    <name type="common">Clostridium cellulolyticum</name>
    <dbReference type="NCBI Taxonomy" id="394503"/>
    <lineage>
        <taxon>Bacteria</taxon>
        <taxon>Bacillati</taxon>
        <taxon>Bacillota</taxon>
        <taxon>Clostridia</taxon>
        <taxon>Eubacteriales</taxon>
        <taxon>Oscillospiraceae</taxon>
        <taxon>Ruminiclostridium</taxon>
    </lineage>
</organism>
<dbReference type="KEGG" id="cce:Ccel_2625"/>
<reference evidence="1 5" key="1">
    <citation type="submission" date="2009-01" db="EMBL/GenBank/DDBJ databases">
        <title>Complete sequence of Clostridium cellulolyticum H10.</title>
        <authorList>
            <consortium name="US DOE Joint Genome Institute"/>
            <person name="Lucas S."/>
            <person name="Copeland A."/>
            <person name="Lapidus A."/>
            <person name="Glavina del Rio T."/>
            <person name="Dalin E."/>
            <person name="Tice H."/>
            <person name="Bruce D."/>
            <person name="Goodwin L."/>
            <person name="Pitluck S."/>
            <person name="Chertkov O."/>
            <person name="Saunders E."/>
            <person name="Brettin T."/>
            <person name="Detter J.C."/>
            <person name="Han C."/>
            <person name="Larimer F."/>
            <person name="Land M."/>
            <person name="Hauser L."/>
            <person name="Kyrpides N."/>
            <person name="Ivanova N."/>
            <person name="Zhou J."/>
            <person name="Richardson P."/>
        </authorList>
    </citation>
    <scope>NUCLEOTIDE SEQUENCE [LARGE SCALE GENOMIC DNA]</scope>
    <source>
        <strain evidence="5">ATCC 35319 / DSM 5812 / JCM 6584 / H10</strain>
        <strain evidence="1">H10</strain>
    </source>
</reference>
<dbReference type="EMBL" id="CP001348">
    <property type="protein sequence ID" value="ACL77262.1"/>
    <property type="molecule type" value="Genomic_DNA"/>
</dbReference>
<dbReference type="EMBL" id="CP001348">
    <property type="protein sequence ID" value="ACL77016.1"/>
    <property type="molecule type" value="Genomic_DNA"/>
</dbReference>
<accession>B8I339</accession>
<dbReference type="EMBL" id="CP001348">
    <property type="protein sequence ID" value="ACL76182.1"/>
    <property type="molecule type" value="Genomic_DNA"/>
</dbReference>
<dbReference type="STRING" id="394503.Ccel_1834"/>
<dbReference type="NCBIfam" id="NF047593">
    <property type="entry name" value="IS66_ISAeme5_TnpA"/>
    <property type="match status" value="1"/>
</dbReference>
<dbReference type="EMBL" id="CP001348">
    <property type="protein sequence ID" value="ACL76952.1"/>
    <property type="molecule type" value="Genomic_DNA"/>
</dbReference>
<sequence length="112" mass="12606">MDKITDTKTEFRLKQWTQIVQTCQASGMTAVSWCNQNNVNIKSYYYWLRRIRTLTIENGPLELQSKGQQIVPVSFRQTAAVTIHINSVSIDIPDGTSKDTIAAVLSALKTIC</sequence>
<name>B8I339_RUMCH</name>
<dbReference type="KEGG" id="cce:Ccel_2705"/>
<dbReference type="KEGG" id="cce:Ccel_2968"/>
<evidence type="ECO:0000313" key="5">
    <source>
        <dbReference type="Proteomes" id="UP000001349"/>
    </source>
</evidence>
<dbReference type="HOGENOM" id="CLU_151804_1_2_9"/>
<proteinExistence type="predicted"/>